<name>A0A6A3ATB6_HIBSY</name>
<evidence type="ECO:0000313" key="2">
    <source>
        <dbReference type="Proteomes" id="UP000436088"/>
    </source>
</evidence>
<organism evidence="1 2">
    <name type="scientific">Hibiscus syriacus</name>
    <name type="common">Rose of Sharon</name>
    <dbReference type="NCBI Taxonomy" id="106335"/>
    <lineage>
        <taxon>Eukaryota</taxon>
        <taxon>Viridiplantae</taxon>
        <taxon>Streptophyta</taxon>
        <taxon>Embryophyta</taxon>
        <taxon>Tracheophyta</taxon>
        <taxon>Spermatophyta</taxon>
        <taxon>Magnoliopsida</taxon>
        <taxon>eudicotyledons</taxon>
        <taxon>Gunneridae</taxon>
        <taxon>Pentapetalae</taxon>
        <taxon>rosids</taxon>
        <taxon>malvids</taxon>
        <taxon>Malvales</taxon>
        <taxon>Malvaceae</taxon>
        <taxon>Malvoideae</taxon>
        <taxon>Hibiscus</taxon>
    </lineage>
</organism>
<proteinExistence type="predicted"/>
<protein>
    <submittedName>
        <fullName evidence="1">Uncharacterized protein</fullName>
    </submittedName>
</protein>
<keyword evidence="2" id="KW-1185">Reference proteome</keyword>
<accession>A0A6A3ATB6</accession>
<sequence length="206" mass="23085">MAREICDDKSKNDIVVSSAGFCFSDVSPGNSTMQTHLVNQIQSFVNEWTTEFCQPEFTTDLPETGTENLIVGTESAHWQENRLLVVDDSSLRCVFPCEGNERPSQGLSLSLSSTNPTGIGLQSFELRQTCHGYDDMRFIGSSSSRDGFTKKPANLHHQGQFQLRNSKYLGPARDLLNEFCSLGNKQIMLDHKLDPLWEPKPKPKLN</sequence>
<comment type="caution">
    <text evidence="1">The sequence shown here is derived from an EMBL/GenBank/DDBJ whole genome shotgun (WGS) entry which is preliminary data.</text>
</comment>
<evidence type="ECO:0000313" key="1">
    <source>
        <dbReference type="EMBL" id="KAE8706345.1"/>
    </source>
</evidence>
<gene>
    <name evidence="1" type="ORF">F3Y22_tig00110402pilonHSYRG00223</name>
</gene>
<reference evidence="1" key="1">
    <citation type="submission" date="2019-09" db="EMBL/GenBank/DDBJ databases">
        <title>Draft genome information of white flower Hibiscus syriacus.</title>
        <authorList>
            <person name="Kim Y.-M."/>
        </authorList>
    </citation>
    <scope>NUCLEOTIDE SEQUENCE [LARGE SCALE GENOMIC DNA]</scope>
    <source>
        <strain evidence="1">YM2019G1</strain>
    </source>
</reference>
<dbReference type="EMBL" id="VEPZ02000971">
    <property type="protein sequence ID" value="KAE8706345.1"/>
    <property type="molecule type" value="Genomic_DNA"/>
</dbReference>
<dbReference type="Proteomes" id="UP000436088">
    <property type="component" value="Unassembled WGS sequence"/>
</dbReference>
<dbReference type="AlphaFoldDB" id="A0A6A3ATB6"/>